<dbReference type="Proteomes" id="UP000001877">
    <property type="component" value="Chromosome"/>
</dbReference>
<protein>
    <submittedName>
        <fullName evidence="1">Uncharacterized protein</fullName>
    </submittedName>
</protein>
<dbReference type="STRING" id="358681.BBR47_32250"/>
<dbReference type="HOGENOM" id="CLU_3340999_0_0_9"/>
<name>C0ZEJ3_BREBN</name>
<evidence type="ECO:0000313" key="2">
    <source>
        <dbReference type="Proteomes" id="UP000001877"/>
    </source>
</evidence>
<evidence type="ECO:0000313" key="1">
    <source>
        <dbReference type="EMBL" id="BAH44202.1"/>
    </source>
</evidence>
<organism evidence="1 2">
    <name type="scientific">Brevibacillus brevis (strain 47 / JCM 6285 / NBRC 100599)</name>
    <dbReference type="NCBI Taxonomy" id="358681"/>
    <lineage>
        <taxon>Bacteria</taxon>
        <taxon>Bacillati</taxon>
        <taxon>Bacillota</taxon>
        <taxon>Bacilli</taxon>
        <taxon>Bacillales</taxon>
        <taxon>Paenibacillaceae</taxon>
        <taxon>Brevibacillus</taxon>
    </lineage>
</organism>
<gene>
    <name evidence="1" type="ordered locus">BBR47_32250</name>
</gene>
<reference evidence="1 2" key="1">
    <citation type="submission" date="2005-03" db="EMBL/GenBank/DDBJ databases">
        <title>Brevibacillus brevis strain 47, complete genome.</title>
        <authorList>
            <person name="Hosoyama A."/>
            <person name="Yamada R."/>
            <person name="Hongo Y."/>
            <person name="Terui Y."/>
            <person name="Ankai A."/>
            <person name="Masuyama W."/>
            <person name="Sekiguchi M."/>
            <person name="Takeda T."/>
            <person name="Asano K."/>
            <person name="Ohji S."/>
            <person name="Ichikawa N."/>
            <person name="Narita S."/>
            <person name="Aoki N."/>
            <person name="Miura H."/>
            <person name="Matsushita S."/>
            <person name="Sekigawa T."/>
            <person name="Yamagata H."/>
            <person name="Yoshikawa H."/>
            <person name="Udaka S."/>
            <person name="Tanikawa S."/>
            <person name="Fujita N."/>
        </authorList>
    </citation>
    <scope>NUCLEOTIDE SEQUENCE [LARGE SCALE GENOMIC DNA]</scope>
    <source>
        <strain evidence="2">47 / JCM 6285 / NBRC 100599</strain>
    </source>
</reference>
<proteinExistence type="predicted"/>
<dbReference type="KEGG" id="bbe:BBR47_32250"/>
<keyword evidence="2" id="KW-1185">Reference proteome</keyword>
<accession>C0ZEJ3</accession>
<dbReference type="EMBL" id="AP008955">
    <property type="protein sequence ID" value="BAH44202.1"/>
    <property type="molecule type" value="Genomic_DNA"/>
</dbReference>
<sequence>MSQICVAIIFIQRFTTIFPEVFAVVVLSQLIHLLRRS</sequence>
<dbReference type="AlphaFoldDB" id="C0ZEJ3"/>